<evidence type="ECO:0000313" key="1">
    <source>
        <dbReference type="EMBL" id="KAK3680490.1"/>
    </source>
</evidence>
<protein>
    <submittedName>
        <fullName evidence="1">Uncharacterized protein</fullName>
    </submittedName>
</protein>
<reference evidence="1" key="1">
    <citation type="submission" date="2023-07" db="EMBL/GenBank/DDBJ databases">
        <title>Black Yeasts Isolated from many extreme environments.</title>
        <authorList>
            <person name="Coleine C."/>
            <person name="Stajich J.E."/>
            <person name="Selbmann L."/>
        </authorList>
    </citation>
    <scope>NUCLEOTIDE SEQUENCE</scope>
    <source>
        <strain evidence="1">CCFEE 5714</strain>
    </source>
</reference>
<keyword evidence="2" id="KW-1185">Reference proteome</keyword>
<name>A0ACC3M9H0_9PEZI</name>
<gene>
    <name evidence="1" type="ORF">LTR37_021203</name>
</gene>
<proteinExistence type="predicted"/>
<evidence type="ECO:0000313" key="2">
    <source>
        <dbReference type="Proteomes" id="UP001281147"/>
    </source>
</evidence>
<dbReference type="Proteomes" id="UP001281147">
    <property type="component" value="Unassembled WGS sequence"/>
</dbReference>
<sequence>MCGTLYTTDTAAAVNNFFPIVVSGLGFGTNKTYGLTAPPFLLCVLCMLANGFHSDKKQEGFLHIALPLTVTVLANIIAVATLNVGARLWTAYTYYDEPRYVAAFAVNFGAAVIAIGMATTTFLYLRRQNAKLDRGGSLGKSGPTAIQQASGFRYIL</sequence>
<comment type="caution">
    <text evidence="1">The sequence shown here is derived from an EMBL/GenBank/DDBJ whole genome shotgun (WGS) entry which is preliminary data.</text>
</comment>
<dbReference type="EMBL" id="JAUTXU010000448">
    <property type="protein sequence ID" value="KAK3680490.1"/>
    <property type="molecule type" value="Genomic_DNA"/>
</dbReference>
<organism evidence="1 2">
    <name type="scientific">Vermiconidia calcicola</name>
    <dbReference type="NCBI Taxonomy" id="1690605"/>
    <lineage>
        <taxon>Eukaryota</taxon>
        <taxon>Fungi</taxon>
        <taxon>Dikarya</taxon>
        <taxon>Ascomycota</taxon>
        <taxon>Pezizomycotina</taxon>
        <taxon>Dothideomycetes</taxon>
        <taxon>Dothideomycetidae</taxon>
        <taxon>Mycosphaerellales</taxon>
        <taxon>Extremaceae</taxon>
        <taxon>Vermiconidia</taxon>
    </lineage>
</organism>
<accession>A0ACC3M9H0</accession>